<comment type="similarity">
    <text evidence="2 7">Belongs to the major facilitator superfamily. Sugar transporter (TC 2.A.1.1) family.</text>
</comment>
<dbReference type="PROSITE" id="PS00217">
    <property type="entry name" value="SUGAR_TRANSPORT_2"/>
    <property type="match status" value="1"/>
</dbReference>
<dbReference type="OrthoDB" id="6612291at2759"/>
<keyword evidence="4 8" id="KW-0812">Transmembrane</keyword>
<evidence type="ECO:0000256" key="4">
    <source>
        <dbReference type="ARBA" id="ARBA00022692"/>
    </source>
</evidence>
<dbReference type="InterPro" id="IPR020846">
    <property type="entry name" value="MFS_dom"/>
</dbReference>
<evidence type="ECO:0000256" key="1">
    <source>
        <dbReference type="ARBA" id="ARBA00004141"/>
    </source>
</evidence>
<dbReference type="AlphaFoldDB" id="A0A2I2GB76"/>
<dbReference type="EMBL" id="MSFO01000003">
    <property type="protein sequence ID" value="PLB50097.1"/>
    <property type="molecule type" value="Genomic_DNA"/>
</dbReference>
<comment type="caution">
    <text evidence="10">The sequence shown here is derived from an EMBL/GenBank/DDBJ whole genome shotgun (WGS) entry which is preliminary data.</text>
</comment>
<dbReference type="InterPro" id="IPR050360">
    <property type="entry name" value="MFS_Sugar_Transporters"/>
</dbReference>
<feature type="transmembrane region" description="Helical" evidence="8">
    <location>
        <begin position="302"/>
        <end position="324"/>
    </location>
</feature>
<dbReference type="STRING" id="1392250.A0A2I2GB76"/>
<feature type="transmembrane region" description="Helical" evidence="8">
    <location>
        <begin position="333"/>
        <end position="356"/>
    </location>
</feature>
<keyword evidence="3 7" id="KW-0813">Transport</keyword>
<organism evidence="10 11">
    <name type="scientific">Aspergillus steynii IBT 23096</name>
    <dbReference type="NCBI Taxonomy" id="1392250"/>
    <lineage>
        <taxon>Eukaryota</taxon>
        <taxon>Fungi</taxon>
        <taxon>Dikarya</taxon>
        <taxon>Ascomycota</taxon>
        <taxon>Pezizomycotina</taxon>
        <taxon>Eurotiomycetes</taxon>
        <taxon>Eurotiomycetidae</taxon>
        <taxon>Eurotiales</taxon>
        <taxon>Aspergillaceae</taxon>
        <taxon>Aspergillus</taxon>
        <taxon>Aspergillus subgen. Circumdati</taxon>
    </lineage>
</organism>
<evidence type="ECO:0000256" key="5">
    <source>
        <dbReference type="ARBA" id="ARBA00022989"/>
    </source>
</evidence>
<dbReference type="Pfam" id="PF00083">
    <property type="entry name" value="Sugar_tr"/>
    <property type="match status" value="1"/>
</dbReference>
<keyword evidence="5 8" id="KW-1133">Transmembrane helix</keyword>
<feature type="transmembrane region" description="Helical" evidence="8">
    <location>
        <begin position="362"/>
        <end position="385"/>
    </location>
</feature>
<dbReference type="PANTHER" id="PTHR48022">
    <property type="entry name" value="PLASTIDIC GLUCOSE TRANSPORTER 4"/>
    <property type="match status" value="1"/>
</dbReference>
<accession>A0A2I2GB76</accession>
<name>A0A2I2GB76_9EURO</name>
<sequence length="469" mass="51620">MIELRGRSLHLAITVSAGSAYLLFGYDQGVLGGLVSQPSFLSAIGHPSAEYLGTIVALFNIGCLAGCLVSAIFGNRLGRKRSINFGCVIMIIGGIIQASTYGAGQLIAGRIISGIGNGMNTSTVPVYISETSRSAVRGRTLAIQMSIVIFGTVVAYWLDYGMIKTQTGEVVWRFPLAFQDFFALLTVFTLPLLPESPRRWLYSHGRQQEAIHALSRLLDLPENHEDVLAVVTEMQQALAIEQTNSSSFTFRSIFRDSTQVKNPRRLVLCFMLQLFQQFTGINVIAFYVTIVLETNVGLSRDLSSLVAGFIQIAFWLGTFPPIFLIDRLGRRKVLMLGSSMLCLAMVLFTVGVGLATPASSRLALGMLVIYEISFGMSWNSVPWLYAPEITPLNLRHVGAAVGCFSEWLWTFVIAQMTPPAIANTGWKIYLLFCIMLALSIPFVYFFLPEVRQLILLGAFEISVPWLIGP</sequence>
<keyword evidence="6 8" id="KW-0472">Membrane</keyword>
<gene>
    <name evidence="10" type="ORF">P170DRAFT_353669</name>
</gene>
<comment type="subcellular location">
    <subcellularLocation>
        <location evidence="1">Membrane</location>
        <topology evidence="1">Multi-pass membrane protein</topology>
    </subcellularLocation>
</comment>
<evidence type="ECO:0000259" key="9">
    <source>
        <dbReference type="PROSITE" id="PS50850"/>
    </source>
</evidence>
<protein>
    <submittedName>
        <fullName evidence="10">General substrate transporter</fullName>
    </submittedName>
</protein>
<feature type="transmembrane region" description="Helical" evidence="8">
    <location>
        <begin position="428"/>
        <end position="447"/>
    </location>
</feature>
<reference evidence="10 11" key="1">
    <citation type="submission" date="2016-12" db="EMBL/GenBank/DDBJ databases">
        <title>The genomes of Aspergillus section Nigri reveals drivers in fungal speciation.</title>
        <authorList>
            <consortium name="DOE Joint Genome Institute"/>
            <person name="Vesth T.C."/>
            <person name="Nybo J."/>
            <person name="Theobald S."/>
            <person name="Brandl J."/>
            <person name="Frisvad J.C."/>
            <person name="Nielsen K.F."/>
            <person name="Lyhne E.K."/>
            <person name="Kogle M.E."/>
            <person name="Kuo A."/>
            <person name="Riley R."/>
            <person name="Clum A."/>
            <person name="Nolan M."/>
            <person name="Lipzen A."/>
            <person name="Salamov A."/>
            <person name="Henrissat B."/>
            <person name="Wiebenga A."/>
            <person name="De Vries R.P."/>
            <person name="Grigoriev I.V."/>
            <person name="Mortensen U.H."/>
            <person name="Andersen M.R."/>
            <person name="Baker S.E."/>
        </authorList>
    </citation>
    <scope>NUCLEOTIDE SEQUENCE [LARGE SCALE GENOMIC DNA]</scope>
    <source>
        <strain evidence="10 11">IBT 23096</strain>
    </source>
</reference>
<dbReference type="Proteomes" id="UP000234275">
    <property type="component" value="Unassembled WGS sequence"/>
</dbReference>
<evidence type="ECO:0000313" key="11">
    <source>
        <dbReference type="Proteomes" id="UP000234275"/>
    </source>
</evidence>
<evidence type="ECO:0000256" key="3">
    <source>
        <dbReference type="ARBA" id="ARBA00022448"/>
    </source>
</evidence>
<dbReference type="PANTHER" id="PTHR48022:SF28">
    <property type="entry name" value="MAJOR FACILITATOR SUPERFAMILY (MFS) PROFILE DOMAIN-CONTAINING PROTEIN-RELATED"/>
    <property type="match status" value="1"/>
</dbReference>
<dbReference type="VEuPathDB" id="FungiDB:P170DRAFT_353669"/>
<feature type="domain" description="Major facilitator superfamily (MFS) profile" evidence="9">
    <location>
        <begin position="13"/>
        <end position="451"/>
    </location>
</feature>
<evidence type="ECO:0000256" key="6">
    <source>
        <dbReference type="ARBA" id="ARBA00023136"/>
    </source>
</evidence>
<feature type="transmembrane region" description="Helical" evidence="8">
    <location>
        <begin position="12"/>
        <end position="31"/>
    </location>
</feature>
<dbReference type="GO" id="GO:0016020">
    <property type="term" value="C:membrane"/>
    <property type="evidence" value="ECO:0007669"/>
    <property type="project" value="UniProtKB-SubCell"/>
</dbReference>
<feature type="transmembrane region" description="Helical" evidence="8">
    <location>
        <begin position="83"/>
        <end position="101"/>
    </location>
</feature>
<feature type="transmembrane region" description="Helical" evidence="8">
    <location>
        <begin position="140"/>
        <end position="158"/>
    </location>
</feature>
<evidence type="ECO:0000256" key="8">
    <source>
        <dbReference type="SAM" id="Phobius"/>
    </source>
</evidence>
<feature type="transmembrane region" description="Helical" evidence="8">
    <location>
        <begin position="266"/>
        <end position="290"/>
    </location>
</feature>
<evidence type="ECO:0000313" key="10">
    <source>
        <dbReference type="EMBL" id="PLB50097.1"/>
    </source>
</evidence>
<dbReference type="FunFam" id="1.20.1250.20:FF:000134">
    <property type="entry name" value="MFS sugar transporter protein"/>
    <property type="match status" value="1"/>
</dbReference>
<proteinExistence type="inferred from homology"/>
<dbReference type="Gene3D" id="1.20.1250.20">
    <property type="entry name" value="MFS general substrate transporter like domains"/>
    <property type="match status" value="1"/>
</dbReference>
<evidence type="ECO:0000256" key="2">
    <source>
        <dbReference type="ARBA" id="ARBA00010992"/>
    </source>
</evidence>
<keyword evidence="11" id="KW-1185">Reference proteome</keyword>
<dbReference type="InterPro" id="IPR036259">
    <property type="entry name" value="MFS_trans_sf"/>
</dbReference>
<dbReference type="RefSeq" id="XP_024705399.1">
    <property type="nucleotide sequence ID" value="XM_024843991.1"/>
</dbReference>
<dbReference type="InterPro" id="IPR005828">
    <property type="entry name" value="MFS_sugar_transport-like"/>
</dbReference>
<dbReference type="InterPro" id="IPR005829">
    <property type="entry name" value="Sugar_transporter_CS"/>
</dbReference>
<dbReference type="PRINTS" id="PR00171">
    <property type="entry name" value="SUGRTRNSPORT"/>
</dbReference>
<dbReference type="GO" id="GO:0005351">
    <property type="term" value="F:carbohydrate:proton symporter activity"/>
    <property type="evidence" value="ECO:0007669"/>
    <property type="project" value="TreeGrafter"/>
</dbReference>
<dbReference type="GeneID" id="36551691"/>
<dbReference type="PROSITE" id="PS50850">
    <property type="entry name" value="MFS"/>
    <property type="match status" value="1"/>
</dbReference>
<dbReference type="SUPFAM" id="SSF103473">
    <property type="entry name" value="MFS general substrate transporter"/>
    <property type="match status" value="1"/>
</dbReference>
<dbReference type="NCBIfam" id="TIGR00879">
    <property type="entry name" value="SP"/>
    <property type="match status" value="1"/>
</dbReference>
<evidence type="ECO:0000256" key="7">
    <source>
        <dbReference type="RuleBase" id="RU003346"/>
    </source>
</evidence>
<dbReference type="InterPro" id="IPR003663">
    <property type="entry name" value="Sugar/inositol_transpt"/>
</dbReference>
<feature type="transmembrane region" description="Helical" evidence="8">
    <location>
        <begin position="51"/>
        <end position="71"/>
    </location>
</feature>
<feature type="transmembrane region" description="Helical" evidence="8">
    <location>
        <begin position="397"/>
        <end position="416"/>
    </location>
</feature>